<dbReference type="GO" id="GO:0005391">
    <property type="term" value="F:P-type sodium:potassium-exchanging transporter activity"/>
    <property type="evidence" value="ECO:0007669"/>
    <property type="project" value="TreeGrafter"/>
</dbReference>
<dbReference type="Gene3D" id="3.40.1110.10">
    <property type="entry name" value="Calcium-transporting ATPase, cytoplasmic domain N"/>
    <property type="match status" value="1"/>
</dbReference>
<proteinExistence type="predicted"/>
<dbReference type="InterPro" id="IPR059000">
    <property type="entry name" value="ATPase_P-type_domA"/>
</dbReference>
<keyword evidence="3 9" id="KW-0812">Transmembrane</keyword>
<dbReference type="InterPro" id="IPR001757">
    <property type="entry name" value="P_typ_ATPase"/>
</dbReference>
<dbReference type="GO" id="GO:0005524">
    <property type="term" value="F:ATP binding"/>
    <property type="evidence" value="ECO:0007669"/>
    <property type="project" value="UniProtKB-KW"/>
</dbReference>
<dbReference type="GO" id="GO:0006883">
    <property type="term" value="P:intracellular sodium ion homeostasis"/>
    <property type="evidence" value="ECO:0007669"/>
    <property type="project" value="TreeGrafter"/>
</dbReference>
<name>A0AAD5UGD3_9FUNG</name>
<dbReference type="InterPro" id="IPR008250">
    <property type="entry name" value="ATPase_P-typ_transduc_dom_A_sf"/>
</dbReference>
<dbReference type="InterPro" id="IPR006068">
    <property type="entry name" value="ATPase_P-typ_cation-transptr_C"/>
</dbReference>
<evidence type="ECO:0000256" key="9">
    <source>
        <dbReference type="SAM" id="Phobius"/>
    </source>
</evidence>
<evidence type="ECO:0000256" key="3">
    <source>
        <dbReference type="ARBA" id="ARBA00022692"/>
    </source>
</evidence>
<feature type="transmembrane region" description="Helical" evidence="9">
    <location>
        <begin position="952"/>
        <end position="972"/>
    </location>
</feature>
<dbReference type="GO" id="GO:0030007">
    <property type="term" value="P:intracellular potassium ion homeostasis"/>
    <property type="evidence" value="ECO:0007669"/>
    <property type="project" value="TreeGrafter"/>
</dbReference>
<dbReference type="PANTHER" id="PTHR43294:SF21">
    <property type="entry name" value="CATION TRANSPORTING ATPASE"/>
    <property type="match status" value="1"/>
</dbReference>
<sequence>MKPASVANKKEEEKKVDIVEHLKGFDEMSSLYNVKFNPQKPPTSPGLTSEEAKRRLETDGLNQLSPPKKVHPFIQFCMYMLGLFNVMLWVAGIVAYIIYAVDPVDNASNVYIGGICIVVAFLNAFIEFYQTQKSQAILESFLTINIPAVELVKGDVVYIRSGDKIPADLFIFAATDAKVDNASLTGEAEAQERGVVNSQTNPLEAHNLMFNGTLCVNGECYGIVIRTGDNTVIGQIAFLTSTEERRESPMNQEIHFFVYTIAAVAGVTALTFLFVARYARNNTWAYAFNFAIGTFVGFVPEGLPATVTILLSLAAKKMANRNVLVKDLQGVETLGAITLLATDKTGTLTRNQMTVTYIWSGNRLFFAIAQSGIDSSAVEIDLHYPPLNEVIHISALCSKARFETNDGPIATRPVLGDATEAGLLRNAAQKLDRFATLHDDFPKVFEIPFNSDNKWAMTIHRKSHSNGHFMLYLKGAPERVLKLCSTFHDGTNAVPLTEAHTSKFDETYNFMASKGHRVLAFACYALPGDKYPSDYEFKKDPANYPKDNLTFYGLISLEDPPKHGVREAIGHCREAGIKVMMVTGDHPLTAESIGRKINLMLQDTKETLAKKRKCRPEDIPEADAHAIVIHGEKIDGLTEADWDNIFSKEEIIFARTSPKHKLTIVKHAQSLGHIVGVTGDGVNDSPALKKADLGIAMNISGSDVSKEAAAMILIDDNFASCVNGIEEGRLIFQNLKKSVKYTITHTMPEVFANLLNVAVPIPLPLNAILIMVVDLGFELFLALSFAWDIPEDRNGLMKLQPRRPVTPASIARTKSDAKNGVPPLFQRIKRNWYEPIDEETLVDSGVLSYAYIEVGTLETIGCLVAFFFAMWYHSGITPTDSTDPNFGSSGYTLVSSVTGKSFSPEVQLDAIAYGNSAYYLCLMIQQAFNLFCVKAKFNYPIGKFMFSNFRNFAGIFLGAALVMMIVYIPPFNIAFGTEDKLTPLTWLIGLGSGVMIFVYVCVRLAILRSRNIIKFSQEVKGLDLHPTKFSYVGLK</sequence>
<dbReference type="Pfam" id="PF13246">
    <property type="entry name" value="Cation_ATPase"/>
    <property type="match status" value="1"/>
</dbReference>
<dbReference type="GO" id="GO:1902600">
    <property type="term" value="P:proton transmembrane transport"/>
    <property type="evidence" value="ECO:0007669"/>
    <property type="project" value="TreeGrafter"/>
</dbReference>
<keyword evidence="7 9" id="KW-1133">Transmembrane helix</keyword>
<dbReference type="PROSITE" id="PS00154">
    <property type="entry name" value="ATPASE_E1_E2"/>
    <property type="match status" value="1"/>
</dbReference>
<dbReference type="InterPro" id="IPR023298">
    <property type="entry name" value="ATPase_P-typ_TM_dom_sf"/>
</dbReference>
<keyword evidence="8 9" id="KW-0472">Membrane</keyword>
<dbReference type="GO" id="GO:0016887">
    <property type="term" value="F:ATP hydrolysis activity"/>
    <property type="evidence" value="ECO:0007669"/>
    <property type="project" value="InterPro"/>
</dbReference>
<evidence type="ECO:0000259" key="10">
    <source>
        <dbReference type="SMART" id="SM00831"/>
    </source>
</evidence>
<dbReference type="PRINTS" id="PR00121">
    <property type="entry name" value="NAKATPASE"/>
</dbReference>
<dbReference type="PRINTS" id="PR00119">
    <property type="entry name" value="CATATPASE"/>
</dbReference>
<keyword evidence="5" id="KW-0067">ATP-binding</keyword>
<accession>A0AAD5UGD3</accession>
<dbReference type="AlphaFoldDB" id="A0AAD5UGD3"/>
<dbReference type="InterPro" id="IPR044492">
    <property type="entry name" value="P_typ_ATPase_HD_dom"/>
</dbReference>
<gene>
    <name evidence="11" type="ORF">HK103_004570</name>
</gene>
<feature type="transmembrane region" description="Helical" evidence="9">
    <location>
        <begin position="984"/>
        <end position="1006"/>
    </location>
</feature>
<evidence type="ECO:0000256" key="4">
    <source>
        <dbReference type="ARBA" id="ARBA00022741"/>
    </source>
</evidence>
<dbReference type="SFLD" id="SFLDG00002">
    <property type="entry name" value="C1.7:_P-type_atpase_like"/>
    <property type="match status" value="1"/>
</dbReference>
<dbReference type="SUPFAM" id="SSF81665">
    <property type="entry name" value="Calcium ATPase, transmembrane domain M"/>
    <property type="match status" value="1"/>
</dbReference>
<dbReference type="InterPro" id="IPR018303">
    <property type="entry name" value="ATPase_P-typ_P_site"/>
</dbReference>
<evidence type="ECO:0000313" key="12">
    <source>
        <dbReference type="Proteomes" id="UP001210925"/>
    </source>
</evidence>
<keyword evidence="2" id="KW-1003">Cell membrane</keyword>
<dbReference type="Gene3D" id="3.40.50.1000">
    <property type="entry name" value="HAD superfamily/HAD-like"/>
    <property type="match status" value="1"/>
</dbReference>
<dbReference type="NCBIfam" id="TIGR01494">
    <property type="entry name" value="ATPase_P-type"/>
    <property type="match status" value="2"/>
</dbReference>
<evidence type="ECO:0000256" key="7">
    <source>
        <dbReference type="ARBA" id="ARBA00022989"/>
    </source>
</evidence>
<feature type="transmembrane region" description="Helical" evidence="9">
    <location>
        <begin position="76"/>
        <end position="98"/>
    </location>
</feature>
<feature type="transmembrane region" description="Helical" evidence="9">
    <location>
        <begin position="284"/>
        <end position="311"/>
    </location>
</feature>
<feature type="transmembrane region" description="Helical" evidence="9">
    <location>
        <begin position="256"/>
        <end position="278"/>
    </location>
</feature>
<dbReference type="GO" id="GO:0036376">
    <property type="term" value="P:sodium ion export across plasma membrane"/>
    <property type="evidence" value="ECO:0007669"/>
    <property type="project" value="TreeGrafter"/>
</dbReference>
<dbReference type="InterPro" id="IPR036412">
    <property type="entry name" value="HAD-like_sf"/>
</dbReference>
<dbReference type="SMART" id="SM00831">
    <property type="entry name" value="Cation_ATPase_N"/>
    <property type="match status" value="1"/>
</dbReference>
<dbReference type="SFLD" id="SFLDF00027">
    <property type="entry name" value="p-type_atpase"/>
    <property type="match status" value="1"/>
</dbReference>
<dbReference type="Pfam" id="PF00690">
    <property type="entry name" value="Cation_ATPase_N"/>
    <property type="match status" value="1"/>
</dbReference>
<dbReference type="GO" id="GO:0005886">
    <property type="term" value="C:plasma membrane"/>
    <property type="evidence" value="ECO:0007669"/>
    <property type="project" value="UniProtKB-SubCell"/>
</dbReference>
<evidence type="ECO:0000313" key="11">
    <source>
        <dbReference type="EMBL" id="KAJ3257350.1"/>
    </source>
</evidence>
<dbReference type="Pfam" id="PF00689">
    <property type="entry name" value="Cation_ATPase_C"/>
    <property type="match status" value="1"/>
</dbReference>
<evidence type="ECO:0000256" key="2">
    <source>
        <dbReference type="ARBA" id="ARBA00022475"/>
    </source>
</evidence>
<dbReference type="PANTHER" id="PTHR43294">
    <property type="entry name" value="SODIUM/POTASSIUM-TRANSPORTING ATPASE SUBUNIT ALPHA"/>
    <property type="match status" value="1"/>
</dbReference>
<dbReference type="SUPFAM" id="SSF56784">
    <property type="entry name" value="HAD-like"/>
    <property type="match status" value="1"/>
</dbReference>
<feature type="transmembrane region" description="Helical" evidence="9">
    <location>
        <begin position="110"/>
        <end position="129"/>
    </location>
</feature>
<keyword evidence="4" id="KW-0547">Nucleotide-binding</keyword>
<dbReference type="EMBL" id="JADGKB010000039">
    <property type="protein sequence ID" value="KAJ3257350.1"/>
    <property type="molecule type" value="Genomic_DNA"/>
</dbReference>
<dbReference type="GO" id="GO:1990573">
    <property type="term" value="P:potassium ion import across plasma membrane"/>
    <property type="evidence" value="ECO:0007669"/>
    <property type="project" value="TreeGrafter"/>
</dbReference>
<feature type="transmembrane region" description="Helical" evidence="9">
    <location>
        <begin position="849"/>
        <end position="872"/>
    </location>
</feature>
<reference evidence="11" key="1">
    <citation type="submission" date="2020-05" db="EMBL/GenBank/DDBJ databases">
        <title>Phylogenomic resolution of chytrid fungi.</title>
        <authorList>
            <person name="Stajich J.E."/>
            <person name="Amses K."/>
            <person name="Simmons R."/>
            <person name="Seto K."/>
            <person name="Myers J."/>
            <person name="Bonds A."/>
            <person name="Quandt C.A."/>
            <person name="Barry K."/>
            <person name="Liu P."/>
            <person name="Grigoriev I."/>
            <person name="Longcore J.E."/>
            <person name="James T.Y."/>
        </authorList>
    </citation>
    <scope>NUCLEOTIDE SEQUENCE</scope>
    <source>
        <strain evidence="11">PLAUS21</strain>
    </source>
</reference>
<dbReference type="InterPro" id="IPR023299">
    <property type="entry name" value="ATPase_P-typ_cyto_dom_N"/>
</dbReference>
<dbReference type="InterPro" id="IPR023214">
    <property type="entry name" value="HAD_sf"/>
</dbReference>
<evidence type="ECO:0000256" key="5">
    <source>
        <dbReference type="ARBA" id="ARBA00022840"/>
    </source>
</evidence>
<protein>
    <recommendedName>
        <fullName evidence="10">Cation-transporting P-type ATPase N-terminal domain-containing protein</fullName>
    </recommendedName>
</protein>
<dbReference type="FunFam" id="3.40.1110.10:FF:000061">
    <property type="entry name" value="Potassium-transporting ATPase alpha chain 1"/>
    <property type="match status" value="1"/>
</dbReference>
<dbReference type="SUPFAM" id="SSF81660">
    <property type="entry name" value="Metal cation-transporting ATPase, ATP-binding domain N"/>
    <property type="match status" value="1"/>
</dbReference>
<dbReference type="InterPro" id="IPR050510">
    <property type="entry name" value="Cation_transp_ATPase_P-type"/>
</dbReference>
<keyword evidence="12" id="KW-1185">Reference proteome</keyword>
<dbReference type="SFLD" id="SFLDS00003">
    <property type="entry name" value="Haloacid_Dehalogenase"/>
    <property type="match status" value="1"/>
</dbReference>
<dbReference type="InterPro" id="IPR004014">
    <property type="entry name" value="ATPase_P-typ_cation-transptr_N"/>
</dbReference>
<dbReference type="Gene3D" id="1.20.1110.10">
    <property type="entry name" value="Calcium-transporting ATPase, transmembrane domain"/>
    <property type="match status" value="2"/>
</dbReference>
<keyword evidence="6" id="KW-1278">Translocase</keyword>
<feature type="domain" description="Cation-transporting P-type ATPase N-terminal" evidence="10">
    <location>
        <begin position="19"/>
        <end position="100"/>
    </location>
</feature>
<evidence type="ECO:0000256" key="6">
    <source>
        <dbReference type="ARBA" id="ARBA00022967"/>
    </source>
</evidence>
<comment type="caution">
    <text evidence="11">The sequence shown here is derived from an EMBL/GenBank/DDBJ whole genome shotgun (WGS) entry which is preliminary data.</text>
</comment>
<evidence type="ECO:0000256" key="8">
    <source>
        <dbReference type="ARBA" id="ARBA00023136"/>
    </source>
</evidence>
<dbReference type="SUPFAM" id="SSF81653">
    <property type="entry name" value="Calcium ATPase, transduction domain A"/>
    <property type="match status" value="1"/>
</dbReference>
<evidence type="ECO:0000256" key="1">
    <source>
        <dbReference type="ARBA" id="ARBA00004651"/>
    </source>
</evidence>
<dbReference type="Proteomes" id="UP001210925">
    <property type="component" value="Unassembled WGS sequence"/>
</dbReference>
<dbReference type="Gene3D" id="2.70.150.10">
    <property type="entry name" value="Calcium-transporting ATPase, cytoplasmic transduction domain A"/>
    <property type="match status" value="1"/>
</dbReference>
<dbReference type="Pfam" id="PF00122">
    <property type="entry name" value="E1-E2_ATPase"/>
    <property type="match status" value="1"/>
</dbReference>
<comment type="subcellular location">
    <subcellularLocation>
        <location evidence="1">Cell membrane</location>
        <topology evidence="1">Multi-pass membrane protein</topology>
    </subcellularLocation>
</comment>
<organism evidence="11 12">
    <name type="scientific">Boothiomyces macroporosus</name>
    <dbReference type="NCBI Taxonomy" id="261099"/>
    <lineage>
        <taxon>Eukaryota</taxon>
        <taxon>Fungi</taxon>
        <taxon>Fungi incertae sedis</taxon>
        <taxon>Chytridiomycota</taxon>
        <taxon>Chytridiomycota incertae sedis</taxon>
        <taxon>Chytridiomycetes</taxon>
        <taxon>Rhizophydiales</taxon>
        <taxon>Terramycetaceae</taxon>
        <taxon>Boothiomyces</taxon>
    </lineage>
</organism>
<dbReference type="FunFam" id="3.40.50.1000:FF:000083">
    <property type="entry name" value="Sodium/potassium-transporting ATPase subunit alpha"/>
    <property type="match status" value="1"/>
</dbReference>